<dbReference type="InterPro" id="IPR003594">
    <property type="entry name" value="HATPase_dom"/>
</dbReference>
<name>A0ABV9KZL3_9BACT</name>
<comment type="caution">
    <text evidence="9">The sequence shown here is derived from an EMBL/GenBank/DDBJ whole genome shotgun (WGS) entry which is preliminary data.</text>
</comment>
<dbReference type="Proteomes" id="UP001596023">
    <property type="component" value="Unassembled WGS sequence"/>
</dbReference>
<dbReference type="RefSeq" id="WP_379998716.1">
    <property type="nucleotide sequence ID" value="NZ_JBHSGN010000103.1"/>
</dbReference>
<dbReference type="PANTHER" id="PTHR43711">
    <property type="entry name" value="TWO-COMPONENT HISTIDINE KINASE"/>
    <property type="match status" value="1"/>
</dbReference>
<dbReference type="Gene3D" id="1.10.287.130">
    <property type="match status" value="1"/>
</dbReference>
<dbReference type="EC" id="2.7.13.3" evidence="2"/>
<keyword evidence="4" id="KW-0808">Transferase</keyword>
<evidence type="ECO:0000256" key="1">
    <source>
        <dbReference type="ARBA" id="ARBA00000085"/>
    </source>
</evidence>
<comment type="catalytic activity">
    <reaction evidence="1">
        <text>ATP + protein L-histidine = ADP + protein N-phospho-L-histidine.</text>
        <dbReference type="EC" id="2.7.13.3"/>
    </reaction>
</comment>
<dbReference type="InterPro" id="IPR036890">
    <property type="entry name" value="HATPase_C_sf"/>
</dbReference>
<dbReference type="InterPro" id="IPR036097">
    <property type="entry name" value="HisK_dim/P_sf"/>
</dbReference>
<feature type="domain" description="Histidine kinase" evidence="8">
    <location>
        <begin position="214"/>
        <end position="432"/>
    </location>
</feature>
<dbReference type="CDD" id="cd00082">
    <property type="entry name" value="HisKA"/>
    <property type="match status" value="1"/>
</dbReference>
<keyword evidence="5 9" id="KW-0418">Kinase</keyword>
<keyword evidence="3" id="KW-0597">Phosphoprotein</keyword>
<evidence type="ECO:0000256" key="7">
    <source>
        <dbReference type="SAM" id="Phobius"/>
    </source>
</evidence>
<keyword evidence="7" id="KW-1133">Transmembrane helix</keyword>
<dbReference type="SMART" id="SM00387">
    <property type="entry name" value="HATPase_c"/>
    <property type="match status" value="1"/>
</dbReference>
<evidence type="ECO:0000313" key="10">
    <source>
        <dbReference type="Proteomes" id="UP001596023"/>
    </source>
</evidence>
<evidence type="ECO:0000256" key="4">
    <source>
        <dbReference type="ARBA" id="ARBA00022679"/>
    </source>
</evidence>
<gene>
    <name evidence="9" type="ORF">ACFO6W_17350</name>
</gene>
<keyword evidence="6" id="KW-0902">Two-component regulatory system</keyword>
<dbReference type="Pfam" id="PF00512">
    <property type="entry name" value="HisKA"/>
    <property type="match status" value="1"/>
</dbReference>
<dbReference type="InterPro" id="IPR005467">
    <property type="entry name" value="His_kinase_dom"/>
</dbReference>
<sequence>MKNNLIKIVTCIGLVLIFALQGIWLYNTYSFYEKELEDKLEKEFVQSIEKEVYLRLNNSSRIPSGRTVTGAKPENSSYTNAIIFSEFLSSEGYPFSISKLDSIWKETLKKNLDQINYSIVKIGADGEIIEKIETGFQQELSSGIRIQKPIKTDRSEMIQTTVKSPNRMIFSRMLLLLITSFIIAIFIGYCLFFQIRIITRQDRIAEIRQDFTHAMIHDMKNPITTILMGVNTLKGGKLDNKPQLKDQYYSILTAEGEHLLSLTNKILTIAKFEEKKVNLSKQHIDIKSIFDKLIEKYKLNSEKNIQFITEYNNINTIYADREYMYEAFSNLIDNAIKYSKNEVVITIVCLKNASNTIIKIKDNGIGISLRDQKRIFDKFERVISLKKENHKSGFGLGLNHVYQVVTAHDGEIKINSLLDLYSEFTIIIPNKNDKTIINRR</sequence>
<evidence type="ECO:0000256" key="3">
    <source>
        <dbReference type="ARBA" id="ARBA00022553"/>
    </source>
</evidence>
<dbReference type="PANTHER" id="PTHR43711:SF1">
    <property type="entry name" value="HISTIDINE KINASE 1"/>
    <property type="match status" value="1"/>
</dbReference>
<evidence type="ECO:0000256" key="5">
    <source>
        <dbReference type="ARBA" id="ARBA00022777"/>
    </source>
</evidence>
<dbReference type="PROSITE" id="PS50109">
    <property type="entry name" value="HIS_KIN"/>
    <property type="match status" value="1"/>
</dbReference>
<dbReference type="CDD" id="cd00075">
    <property type="entry name" value="HATPase"/>
    <property type="match status" value="1"/>
</dbReference>
<dbReference type="EMBL" id="JBHSGN010000103">
    <property type="protein sequence ID" value="MFC4675461.1"/>
    <property type="molecule type" value="Genomic_DNA"/>
</dbReference>
<keyword evidence="10" id="KW-1185">Reference proteome</keyword>
<organism evidence="9 10">
    <name type="scientific">Dysgonomonas termitidis</name>
    <dbReference type="NCBI Taxonomy" id="1516126"/>
    <lineage>
        <taxon>Bacteria</taxon>
        <taxon>Pseudomonadati</taxon>
        <taxon>Bacteroidota</taxon>
        <taxon>Bacteroidia</taxon>
        <taxon>Bacteroidales</taxon>
        <taxon>Dysgonomonadaceae</taxon>
        <taxon>Dysgonomonas</taxon>
    </lineage>
</organism>
<dbReference type="InterPro" id="IPR004358">
    <property type="entry name" value="Sig_transdc_His_kin-like_C"/>
</dbReference>
<keyword evidence="7" id="KW-0812">Transmembrane</keyword>
<dbReference type="InterPro" id="IPR050736">
    <property type="entry name" value="Sensor_HK_Regulatory"/>
</dbReference>
<evidence type="ECO:0000313" key="9">
    <source>
        <dbReference type="EMBL" id="MFC4675461.1"/>
    </source>
</evidence>
<keyword evidence="7" id="KW-0472">Membrane</keyword>
<dbReference type="PRINTS" id="PR00344">
    <property type="entry name" value="BCTRLSENSOR"/>
</dbReference>
<protein>
    <recommendedName>
        <fullName evidence="2">histidine kinase</fullName>
        <ecNumber evidence="2">2.7.13.3</ecNumber>
    </recommendedName>
</protein>
<evidence type="ECO:0000259" key="8">
    <source>
        <dbReference type="PROSITE" id="PS50109"/>
    </source>
</evidence>
<dbReference type="Gene3D" id="3.30.565.10">
    <property type="entry name" value="Histidine kinase-like ATPase, C-terminal domain"/>
    <property type="match status" value="1"/>
</dbReference>
<proteinExistence type="predicted"/>
<dbReference type="InterPro" id="IPR003661">
    <property type="entry name" value="HisK_dim/P_dom"/>
</dbReference>
<feature type="transmembrane region" description="Helical" evidence="7">
    <location>
        <begin position="6"/>
        <end position="26"/>
    </location>
</feature>
<dbReference type="GO" id="GO:0016301">
    <property type="term" value="F:kinase activity"/>
    <property type="evidence" value="ECO:0007669"/>
    <property type="project" value="UniProtKB-KW"/>
</dbReference>
<evidence type="ECO:0000256" key="6">
    <source>
        <dbReference type="ARBA" id="ARBA00023012"/>
    </source>
</evidence>
<dbReference type="SUPFAM" id="SSF47384">
    <property type="entry name" value="Homodimeric domain of signal transducing histidine kinase"/>
    <property type="match status" value="1"/>
</dbReference>
<evidence type="ECO:0000256" key="2">
    <source>
        <dbReference type="ARBA" id="ARBA00012438"/>
    </source>
</evidence>
<feature type="transmembrane region" description="Helical" evidence="7">
    <location>
        <begin position="173"/>
        <end position="195"/>
    </location>
</feature>
<dbReference type="SUPFAM" id="SSF55874">
    <property type="entry name" value="ATPase domain of HSP90 chaperone/DNA topoisomerase II/histidine kinase"/>
    <property type="match status" value="1"/>
</dbReference>
<dbReference type="Pfam" id="PF02518">
    <property type="entry name" value="HATPase_c"/>
    <property type="match status" value="1"/>
</dbReference>
<reference evidence="10" key="1">
    <citation type="journal article" date="2019" name="Int. J. Syst. Evol. Microbiol.">
        <title>The Global Catalogue of Microorganisms (GCM) 10K type strain sequencing project: providing services to taxonomists for standard genome sequencing and annotation.</title>
        <authorList>
            <consortium name="The Broad Institute Genomics Platform"/>
            <consortium name="The Broad Institute Genome Sequencing Center for Infectious Disease"/>
            <person name="Wu L."/>
            <person name="Ma J."/>
        </authorList>
    </citation>
    <scope>NUCLEOTIDE SEQUENCE [LARGE SCALE GENOMIC DNA]</scope>
    <source>
        <strain evidence="10">CCUG 66188</strain>
    </source>
</reference>
<dbReference type="SMART" id="SM00388">
    <property type="entry name" value="HisKA"/>
    <property type="match status" value="1"/>
</dbReference>
<accession>A0ABV9KZL3</accession>